<proteinExistence type="predicted"/>
<keyword evidence="3" id="KW-1185">Reference proteome</keyword>
<feature type="non-terminal residue" evidence="2">
    <location>
        <position position="159"/>
    </location>
</feature>
<evidence type="ECO:0000313" key="2">
    <source>
        <dbReference type="EMBL" id="KFQ79275.1"/>
    </source>
</evidence>
<evidence type="ECO:0000313" key="3">
    <source>
        <dbReference type="Proteomes" id="UP000053638"/>
    </source>
</evidence>
<dbReference type="EMBL" id="KK461209">
    <property type="protein sequence ID" value="KFQ79275.1"/>
    <property type="molecule type" value="Genomic_DNA"/>
</dbReference>
<organism evidence="2 3">
    <name type="scientific">Phaethon lepturus</name>
    <name type="common">White-tailed tropicbird</name>
    <dbReference type="NCBI Taxonomy" id="97097"/>
    <lineage>
        <taxon>Eukaryota</taxon>
        <taxon>Metazoa</taxon>
        <taxon>Chordata</taxon>
        <taxon>Craniata</taxon>
        <taxon>Vertebrata</taxon>
        <taxon>Euteleostomi</taxon>
        <taxon>Archelosauria</taxon>
        <taxon>Archosauria</taxon>
        <taxon>Dinosauria</taxon>
        <taxon>Saurischia</taxon>
        <taxon>Theropoda</taxon>
        <taxon>Coelurosauria</taxon>
        <taxon>Aves</taxon>
        <taxon>Neognathae</taxon>
        <taxon>Neoaves</taxon>
        <taxon>Phaethontimorphae</taxon>
        <taxon>Phaethontiformes</taxon>
        <taxon>Phaethontidae</taxon>
        <taxon>Phaethon</taxon>
    </lineage>
</organism>
<name>A0A091TNY6_PHALP</name>
<feature type="compositionally biased region" description="Polar residues" evidence="1">
    <location>
        <begin position="49"/>
        <end position="58"/>
    </location>
</feature>
<evidence type="ECO:0000256" key="1">
    <source>
        <dbReference type="SAM" id="MobiDB-lite"/>
    </source>
</evidence>
<dbReference type="Proteomes" id="UP000053638">
    <property type="component" value="Unassembled WGS sequence"/>
</dbReference>
<dbReference type="AlphaFoldDB" id="A0A091TNY6"/>
<accession>A0A091TNY6</accession>
<feature type="compositionally biased region" description="Basic and acidic residues" evidence="1">
    <location>
        <begin position="84"/>
        <end position="102"/>
    </location>
</feature>
<feature type="compositionally biased region" description="Basic and acidic residues" evidence="1">
    <location>
        <begin position="124"/>
        <end position="134"/>
    </location>
</feature>
<gene>
    <name evidence="2" type="ORF">N335_07939</name>
</gene>
<dbReference type="PhylomeDB" id="A0A091TNY6"/>
<feature type="compositionally biased region" description="Polar residues" evidence="1">
    <location>
        <begin position="144"/>
        <end position="159"/>
    </location>
</feature>
<sequence length="159" mass="17796">VKDEVTWSKEQKLQQSGIVKTATLTESTEIHATVEKTKDRLLTSEMLKNGQSQNSLTIVTGPEDVSRESVRLPKSTLELNTSEDSTKDPLDIHPPKLREKEVGQIMEIPDQHTGQQTCRESEEEQHHLPVEDGKTQSWEDDSCQEGTSCDSPQSQNLVA</sequence>
<reference evidence="2 3" key="1">
    <citation type="submission" date="2014-04" db="EMBL/GenBank/DDBJ databases">
        <title>Genome evolution of avian class.</title>
        <authorList>
            <person name="Zhang G."/>
            <person name="Li C."/>
        </authorList>
    </citation>
    <scope>NUCLEOTIDE SEQUENCE [LARGE SCALE GENOMIC DNA]</scope>
    <source>
        <strain evidence="2">BGI_N335</strain>
    </source>
</reference>
<feature type="non-terminal residue" evidence="2">
    <location>
        <position position="1"/>
    </location>
</feature>
<feature type="region of interest" description="Disordered" evidence="1">
    <location>
        <begin position="47"/>
        <end position="159"/>
    </location>
</feature>
<protein>
    <submittedName>
        <fullName evidence="2">Uncharacterized protein</fullName>
    </submittedName>
</protein>